<dbReference type="PANTHER" id="PTHR35861:SF2">
    <property type="entry name" value="FELS-2 PROPHAGE PROTEIN"/>
    <property type="match status" value="1"/>
</dbReference>
<dbReference type="InterPro" id="IPR052042">
    <property type="entry name" value="Tail_sheath_structural"/>
</dbReference>
<protein>
    <recommendedName>
        <fullName evidence="3">Phage tail protein</fullName>
    </recommendedName>
</protein>
<gene>
    <name evidence="1" type="ORF">MAY91_17380</name>
</gene>
<sequence>MPIIENFVHNGASIIREPAPSPMGPLGRAVFGLVGTAPDAHPDIPRNKAYWVNNKAALARLDIAGLERGTLWRVCNAMLDAAQCSIYAVIVDEDNQVLPADRDYEGVIISAAVLDSGVMTVILTNPTLLDAVVGAQAVSWSVEIGGKTTEMVSYVPGESNVLTLKSDGGIRLEDLTAQATVVIHGKELAASGTIANVVGGVDPLTGRRTGIEALAADIPETLTDIAAAGFNHPAVHDALAKMGKRLFAAAALEGTSTTDDAVISLSQSLGTAGTGYGDAVLVDPFVKVWSNAAKGYVYMSGVAHYLGCVARVDVHEAPGKGRMNVYIDGCQRTIDYNLLDKTSAGDRLNKYGVAYFGRTSRGGFSLLGNRTLDGRFINLVRLELAIIRKLIATTEPGMAELLSKEFMQSKVASLQNWLDGEAAAGKLIGARVYLHPTLNTPDNYRNGEWHIVIGYAGYSPNEHMVYHLREDVGIVESFLNGVLQ</sequence>
<evidence type="ECO:0000313" key="2">
    <source>
        <dbReference type="Proteomes" id="UP001222680"/>
    </source>
</evidence>
<accession>A0ABY8GGI7</accession>
<organism evidence="1 2">
    <name type="scientific">Edwardsiella ictaluri</name>
    <dbReference type="NCBI Taxonomy" id="67780"/>
    <lineage>
        <taxon>Bacteria</taxon>
        <taxon>Pseudomonadati</taxon>
        <taxon>Pseudomonadota</taxon>
        <taxon>Gammaproteobacteria</taxon>
        <taxon>Enterobacterales</taxon>
        <taxon>Hafniaceae</taxon>
        <taxon>Edwardsiella</taxon>
    </lineage>
</organism>
<keyword evidence="2" id="KW-1185">Reference proteome</keyword>
<proteinExistence type="predicted"/>
<reference evidence="1 2" key="1">
    <citation type="submission" date="2022-02" db="EMBL/GenBank/DDBJ databases">
        <title>Phenotypic, genotypic and serological characterization of Edwardsiella ictaluri from catfish and ornamental fish species.</title>
        <authorList>
            <person name="Rose D."/>
            <person name="Tekedar H.C."/>
            <person name="Waldbieser G.C."/>
            <person name="Aarattuthodi S."/>
            <person name="Griffin M.J."/>
        </authorList>
    </citation>
    <scope>NUCLEOTIDE SEQUENCE [LARGE SCALE GENOMIC DNA]</scope>
    <source>
        <strain evidence="1 2">13 TAL-140 K3</strain>
    </source>
</reference>
<dbReference type="GeneID" id="69539215"/>
<dbReference type="EMBL" id="CP092014">
    <property type="protein sequence ID" value="WFN96456.1"/>
    <property type="molecule type" value="Genomic_DNA"/>
</dbReference>
<name>A0ABY8GGI7_EDWIC</name>
<evidence type="ECO:0000313" key="1">
    <source>
        <dbReference type="EMBL" id="WFN96456.1"/>
    </source>
</evidence>
<dbReference type="PANTHER" id="PTHR35861">
    <property type="match status" value="1"/>
</dbReference>
<dbReference type="Proteomes" id="UP001222680">
    <property type="component" value="Chromosome"/>
</dbReference>
<evidence type="ECO:0008006" key="3">
    <source>
        <dbReference type="Google" id="ProtNLM"/>
    </source>
</evidence>
<dbReference type="RefSeq" id="WP_050977457.1">
    <property type="nucleotide sequence ID" value="NZ_CM125427.1"/>
</dbReference>